<dbReference type="PROSITE" id="PS51143">
    <property type="entry name" value="MT_A70"/>
    <property type="match status" value="1"/>
</dbReference>
<dbReference type="SMR" id="A0A178V1S7"/>
<gene>
    <name evidence="3" type="ordered locus">AXX17_At4g12110</name>
</gene>
<protein>
    <submittedName>
        <fullName evidence="3">MTA</fullName>
    </submittedName>
</protein>
<dbReference type="InterPro" id="IPR007757">
    <property type="entry name" value="MT-A70-like"/>
</dbReference>
<dbReference type="ExpressionAtlas" id="A0A178V1S7">
    <property type="expression patterns" value="baseline and differential"/>
</dbReference>
<evidence type="ECO:0000313" key="3">
    <source>
        <dbReference type="EMBL" id="OAP00159.1"/>
    </source>
</evidence>
<evidence type="ECO:0000313" key="4">
    <source>
        <dbReference type="Proteomes" id="UP000078284"/>
    </source>
</evidence>
<sequence>METESDDATITVVKDMRVRLENRIRTQHDAHLDLLSSLQSIVPDIVPSLDLSLKLISSFTNRPFVATPPLPEPKVEKKHHPIVKLGTQLQQLHGHDSKSMLVDSNQRDAEADGSSGSPMALVRAMVAECLLQRVPFSPTDSSTVLRKLENDQNARPAEKAALRDLGGECGPILAVETALKSMAEENGSVELEEFEVSGKPRIMVLAIDRTRLLKELPESFQGNNESNRVVETPNSIENATVSGGGFGVSGSGNFPRPEMWGGDPNMGFRPMMNAPRGMQMMGMHHPMGIMGRPPPFPLPLPLPVPSNQKLRSEEEDLKDVEALLSKKSFKEKQQSRTGEELLDLIHRPTAKEAATAAKFKSKGGSQVKYYCRYLTKEDCRLQSGSHIACNKRHFRRLIASHTDVSLGDCSFLDTCRHMKTCKYVHYELDMADAMMAGPDKALKPLRADYCSEAELGEAQWINCDIRSFRMDILGTFGVVMADPPWDIHMELPYGTMADDEMRTLNVPSLQTDGLIFLWVTGRAMELGRECLELWGYKRVEEIIWVKTNQLQRIIRTGRTGHWLNHSKEHCLVGIKGNPEVNRNIDTDVIVAEVRETSRKPDEMYAMLERIMPRARKLELFARMHNAHAGWLSLGNQLNGVRLINEGLRTRFKESYPEIDVQPPSPPRASAMETDNEPMAIDSITA</sequence>
<dbReference type="InterPro" id="IPR029063">
    <property type="entry name" value="SAM-dependent_MTases_sf"/>
</dbReference>
<name>A0A178V1S7_ARATH</name>
<comment type="caution">
    <text evidence="3">The sequence shown here is derived from an EMBL/GenBank/DDBJ whole genome shotgun (WGS) entry which is preliminary data.</text>
</comment>
<dbReference type="PANTHER" id="PTHR12829">
    <property type="entry name" value="N6-ADENOSINE-METHYLTRANSFERASE"/>
    <property type="match status" value="1"/>
</dbReference>
<dbReference type="Pfam" id="PF05063">
    <property type="entry name" value="MT-A70"/>
    <property type="match status" value="1"/>
</dbReference>
<comment type="similarity">
    <text evidence="1">Belongs to the MT-A70-like family.</text>
</comment>
<accession>A0A178V1S7</accession>
<feature type="region of interest" description="Disordered" evidence="2">
    <location>
        <begin position="656"/>
        <end position="685"/>
    </location>
</feature>
<reference evidence="4" key="1">
    <citation type="journal article" date="2016" name="Proc. Natl. Acad. Sci. U.S.A.">
        <title>Chromosome-level assembly of Arabidopsis thaliana Ler reveals the extent of translocation and inversion polymorphisms.</title>
        <authorList>
            <person name="Zapata L."/>
            <person name="Ding J."/>
            <person name="Willing E.M."/>
            <person name="Hartwig B."/>
            <person name="Bezdan D."/>
            <person name="Jiao W.B."/>
            <person name="Patel V."/>
            <person name="Velikkakam James G."/>
            <person name="Koornneef M."/>
            <person name="Ossowski S."/>
            <person name="Schneeberger K."/>
        </authorList>
    </citation>
    <scope>NUCLEOTIDE SEQUENCE [LARGE SCALE GENOMIC DNA]</scope>
    <source>
        <strain evidence="4">cv. Landsberg erecta</strain>
    </source>
</reference>
<dbReference type="EMBL" id="LUHQ01000004">
    <property type="protein sequence ID" value="OAP00159.1"/>
    <property type="molecule type" value="Genomic_DNA"/>
</dbReference>
<organism evidence="3 4">
    <name type="scientific">Arabidopsis thaliana</name>
    <name type="common">Mouse-ear cress</name>
    <dbReference type="NCBI Taxonomy" id="3702"/>
    <lineage>
        <taxon>Eukaryota</taxon>
        <taxon>Viridiplantae</taxon>
        <taxon>Streptophyta</taxon>
        <taxon>Embryophyta</taxon>
        <taxon>Tracheophyta</taxon>
        <taxon>Spermatophyta</taxon>
        <taxon>Magnoliopsida</taxon>
        <taxon>eudicotyledons</taxon>
        <taxon>Gunneridae</taxon>
        <taxon>Pentapetalae</taxon>
        <taxon>rosids</taxon>
        <taxon>malvids</taxon>
        <taxon>Brassicales</taxon>
        <taxon>Brassicaceae</taxon>
        <taxon>Camelineae</taxon>
        <taxon>Arabidopsis</taxon>
    </lineage>
</organism>
<dbReference type="SUPFAM" id="SSF53335">
    <property type="entry name" value="S-adenosyl-L-methionine-dependent methyltransferases"/>
    <property type="match status" value="1"/>
</dbReference>
<proteinExistence type="inferred from homology"/>
<dbReference type="PANTHER" id="PTHR12829:SF2">
    <property type="entry name" value="N6-ADENOSINE-METHYLTRANSFERASE MT-A70-LIKE"/>
    <property type="match status" value="1"/>
</dbReference>
<evidence type="ECO:0000256" key="2">
    <source>
        <dbReference type="SAM" id="MobiDB-lite"/>
    </source>
</evidence>
<dbReference type="Proteomes" id="UP000078284">
    <property type="component" value="Chromosome 4"/>
</dbReference>
<evidence type="ECO:0000256" key="1">
    <source>
        <dbReference type="PROSITE-ProRule" id="PRU00489"/>
    </source>
</evidence>
<dbReference type="AlphaFoldDB" id="A0A178V1S7"/>